<evidence type="ECO:0000256" key="3">
    <source>
        <dbReference type="ARBA" id="ARBA00023015"/>
    </source>
</evidence>
<dbReference type="FunCoup" id="Q3ADZ2">
    <property type="interactions" value="35"/>
</dbReference>
<dbReference type="InterPro" id="IPR025943">
    <property type="entry name" value="Sigma_54_int_dom_ATP-bd_2"/>
</dbReference>
<evidence type="ECO:0000259" key="6">
    <source>
        <dbReference type="PROSITE" id="PS50045"/>
    </source>
</evidence>
<evidence type="ECO:0000313" key="9">
    <source>
        <dbReference type="Proteomes" id="UP000002706"/>
    </source>
</evidence>
<dbReference type="Pfam" id="PF01590">
    <property type="entry name" value="GAF"/>
    <property type="match status" value="1"/>
</dbReference>
<protein>
    <submittedName>
        <fullName evidence="8">Sigma-54 dependent transcriptional regulator</fullName>
    </submittedName>
</protein>
<dbReference type="RefSeq" id="WP_011343718.1">
    <property type="nucleotide sequence ID" value="NC_007503.1"/>
</dbReference>
<keyword evidence="2" id="KW-0067">ATP-binding</keyword>
<dbReference type="CDD" id="cd00009">
    <property type="entry name" value="AAA"/>
    <property type="match status" value="1"/>
</dbReference>
<dbReference type="InterPro" id="IPR009057">
    <property type="entry name" value="Homeodomain-like_sf"/>
</dbReference>
<dbReference type="Gene3D" id="1.10.8.60">
    <property type="match status" value="1"/>
</dbReference>
<dbReference type="OrthoDB" id="9803970at2"/>
<keyword evidence="5" id="KW-0804">Transcription</keyword>
<dbReference type="PANTHER" id="PTHR32071:SF57">
    <property type="entry name" value="C4-DICARBOXYLATE TRANSPORT TRANSCRIPTIONAL REGULATORY PROTEIN DCTD"/>
    <property type="match status" value="1"/>
</dbReference>
<keyword evidence="3" id="KW-0805">Transcription regulation</keyword>
<dbReference type="InterPro" id="IPR058031">
    <property type="entry name" value="AAA_lid_NorR"/>
</dbReference>
<dbReference type="KEGG" id="chy:CHY_0788"/>
<dbReference type="FunFam" id="3.40.50.300:FF:000006">
    <property type="entry name" value="DNA-binding transcriptional regulator NtrC"/>
    <property type="match status" value="1"/>
</dbReference>
<evidence type="ECO:0000259" key="7">
    <source>
        <dbReference type="PROSITE" id="PS50112"/>
    </source>
</evidence>
<dbReference type="SMART" id="SM00091">
    <property type="entry name" value="PAS"/>
    <property type="match status" value="1"/>
</dbReference>
<name>Q3ADZ2_CARHZ</name>
<feature type="domain" description="PAS" evidence="7">
    <location>
        <begin position="208"/>
        <end position="253"/>
    </location>
</feature>
<dbReference type="PRINTS" id="PR01590">
    <property type="entry name" value="HTHFIS"/>
</dbReference>
<dbReference type="GO" id="GO:0043565">
    <property type="term" value="F:sequence-specific DNA binding"/>
    <property type="evidence" value="ECO:0007669"/>
    <property type="project" value="InterPro"/>
</dbReference>
<dbReference type="HOGENOM" id="CLU_000445_8_12_9"/>
<dbReference type="SUPFAM" id="SSF46689">
    <property type="entry name" value="Homeodomain-like"/>
    <property type="match status" value="1"/>
</dbReference>
<dbReference type="Pfam" id="PF02954">
    <property type="entry name" value="HTH_8"/>
    <property type="match status" value="1"/>
</dbReference>
<dbReference type="InParanoid" id="Q3ADZ2"/>
<dbReference type="PANTHER" id="PTHR32071">
    <property type="entry name" value="TRANSCRIPTIONAL REGULATORY PROTEIN"/>
    <property type="match status" value="1"/>
</dbReference>
<dbReference type="InterPro" id="IPR002197">
    <property type="entry name" value="HTH_Fis"/>
</dbReference>
<dbReference type="SMART" id="SM00382">
    <property type="entry name" value="AAA"/>
    <property type="match status" value="1"/>
</dbReference>
<dbReference type="Proteomes" id="UP000002706">
    <property type="component" value="Chromosome"/>
</dbReference>
<dbReference type="eggNOG" id="COG3284">
    <property type="taxonomic scope" value="Bacteria"/>
</dbReference>
<evidence type="ECO:0000256" key="4">
    <source>
        <dbReference type="ARBA" id="ARBA00023125"/>
    </source>
</evidence>
<dbReference type="InterPro" id="IPR003018">
    <property type="entry name" value="GAF"/>
</dbReference>
<dbReference type="GO" id="GO:0006355">
    <property type="term" value="P:regulation of DNA-templated transcription"/>
    <property type="evidence" value="ECO:0007669"/>
    <property type="project" value="InterPro"/>
</dbReference>
<dbReference type="Gene3D" id="3.40.50.300">
    <property type="entry name" value="P-loop containing nucleotide triphosphate hydrolases"/>
    <property type="match status" value="1"/>
</dbReference>
<dbReference type="CDD" id="cd00130">
    <property type="entry name" value="PAS"/>
    <property type="match status" value="1"/>
</dbReference>
<dbReference type="InterPro" id="IPR003593">
    <property type="entry name" value="AAA+_ATPase"/>
</dbReference>
<dbReference type="SUPFAM" id="SSF52540">
    <property type="entry name" value="P-loop containing nucleoside triphosphate hydrolases"/>
    <property type="match status" value="1"/>
</dbReference>
<dbReference type="Gene3D" id="1.10.10.60">
    <property type="entry name" value="Homeodomain-like"/>
    <property type="match status" value="1"/>
</dbReference>
<dbReference type="Pfam" id="PF00158">
    <property type="entry name" value="Sigma54_activat"/>
    <property type="match status" value="1"/>
</dbReference>
<sequence length="613" mass="68620">MNEQWRRFISGEDPVSSVDPLILRSWKRCREKVVDYQRVINNDILPAPLLRERWQKQEELLKAAEQVLPHIYRLLQGQNYMVILCDSEGYILKAIGDPPFLNKAQKVYLSPGANWREDIKGTNAIGTSISEGTAVKVLGWEHYVQENHFLNCWAAPVYNSEGKMVGVLDISGENGRSDNRLLEIALMGAKIIEQNLLLQELQKKVVISQQGLQLAGKMLQEGVIVIDNQGIITEINQKGAQILGKRREEVIGNLISDVLGSAKSFSLSPKEEKFQINAGLGEKIGDKRFDTVYALNRAGQNVIEQHRWVGNSTKSKQVLEIVAKAAAVNLSVLLQGESGTGKEVIARYIHQLSDRKNGPFIAINCAALPPNLIESELFGYVEGAFTGAKKGGQPGKFELANGGTIFLDEISDMPLNVQAALLRVLQEREVCRIGDNKVRKIDVRVIAATQKDLQQLVNDGLFRLDLYYRLKVITINLPPLRERKEDLYELVPYFVNKACQSMGKPLLSVDREIYSYFLAYHWPGNVRELENCIYSMVALATGSQLTVADLPVELRQNLESVQADSSSLLEQKTKLAILEALKQTNGKIAPAARLLGMGRTTLYRKLKKYNLLK</sequence>
<dbReference type="InterPro" id="IPR002078">
    <property type="entry name" value="Sigma_54_int"/>
</dbReference>
<accession>Q3ADZ2</accession>
<dbReference type="InterPro" id="IPR000014">
    <property type="entry name" value="PAS"/>
</dbReference>
<dbReference type="InterPro" id="IPR013767">
    <property type="entry name" value="PAS_fold"/>
</dbReference>
<dbReference type="Pfam" id="PF00989">
    <property type="entry name" value="PAS"/>
    <property type="match status" value="1"/>
</dbReference>
<dbReference type="InterPro" id="IPR035965">
    <property type="entry name" value="PAS-like_dom_sf"/>
</dbReference>
<dbReference type="Gene3D" id="3.30.450.40">
    <property type="match status" value="1"/>
</dbReference>
<dbReference type="AlphaFoldDB" id="Q3ADZ2"/>
<evidence type="ECO:0000256" key="5">
    <source>
        <dbReference type="ARBA" id="ARBA00023163"/>
    </source>
</evidence>
<dbReference type="InterPro" id="IPR029016">
    <property type="entry name" value="GAF-like_dom_sf"/>
</dbReference>
<dbReference type="PROSITE" id="PS00675">
    <property type="entry name" value="SIGMA54_INTERACT_1"/>
    <property type="match status" value="1"/>
</dbReference>
<dbReference type="PROSITE" id="PS50112">
    <property type="entry name" value="PAS"/>
    <property type="match status" value="1"/>
</dbReference>
<evidence type="ECO:0000256" key="2">
    <source>
        <dbReference type="ARBA" id="ARBA00022840"/>
    </source>
</evidence>
<feature type="domain" description="Sigma-54 factor interaction" evidence="6">
    <location>
        <begin position="308"/>
        <end position="538"/>
    </location>
</feature>
<proteinExistence type="predicted"/>
<dbReference type="PROSITE" id="PS00676">
    <property type="entry name" value="SIGMA54_INTERACT_2"/>
    <property type="match status" value="1"/>
</dbReference>
<evidence type="ECO:0000256" key="1">
    <source>
        <dbReference type="ARBA" id="ARBA00022741"/>
    </source>
</evidence>
<organism evidence="8 9">
    <name type="scientific">Carboxydothermus hydrogenoformans (strain ATCC BAA-161 / DSM 6008 / Z-2901)</name>
    <dbReference type="NCBI Taxonomy" id="246194"/>
    <lineage>
        <taxon>Bacteria</taxon>
        <taxon>Bacillati</taxon>
        <taxon>Bacillota</taxon>
        <taxon>Clostridia</taxon>
        <taxon>Thermoanaerobacterales</taxon>
        <taxon>Thermoanaerobacteraceae</taxon>
        <taxon>Carboxydothermus</taxon>
    </lineage>
</organism>
<dbReference type="Gene3D" id="3.30.450.20">
    <property type="entry name" value="PAS domain"/>
    <property type="match status" value="1"/>
</dbReference>
<dbReference type="InterPro" id="IPR027417">
    <property type="entry name" value="P-loop_NTPase"/>
</dbReference>
<keyword evidence="4" id="KW-0238">DNA-binding</keyword>
<dbReference type="Pfam" id="PF25601">
    <property type="entry name" value="AAA_lid_14"/>
    <property type="match status" value="1"/>
</dbReference>
<dbReference type="PROSITE" id="PS00688">
    <property type="entry name" value="SIGMA54_INTERACT_3"/>
    <property type="match status" value="1"/>
</dbReference>
<dbReference type="InterPro" id="IPR025662">
    <property type="entry name" value="Sigma_54_int_dom_ATP-bd_1"/>
</dbReference>
<dbReference type="InterPro" id="IPR025944">
    <property type="entry name" value="Sigma_54_int_dom_CS"/>
</dbReference>
<keyword evidence="1" id="KW-0547">Nucleotide-binding</keyword>
<dbReference type="EMBL" id="CP000141">
    <property type="protein sequence ID" value="ABB15518.1"/>
    <property type="molecule type" value="Genomic_DNA"/>
</dbReference>
<keyword evidence="9" id="KW-1185">Reference proteome</keyword>
<dbReference type="GO" id="GO:0005524">
    <property type="term" value="F:ATP binding"/>
    <property type="evidence" value="ECO:0007669"/>
    <property type="project" value="UniProtKB-KW"/>
</dbReference>
<evidence type="ECO:0000313" key="8">
    <source>
        <dbReference type="EMBL" id="ABB15518.1"/>
    </source>
</evidence>
<dbReference type="STRING" id="246194.CHY_0788"/>
<gene>
    <name evidence="8" type="ordered locus">CHY_0788</name>
</gene>
<dbReference type="PROSITE" id="PS50045">
    <property type="entry name" value="SIGMA54_INTERACT_4"/>
    <property type="match status" value="1"/>
</dbReference>
<reference evidence="8 9" key="1">
    <citation type="journal article" date="2005" name="PLoS Genet.">
        <title>Life in hot carbon monoxide: the complete genome sequence of Carboxydothermus hydrogenoformans Z-2901.</title>
        <authorList>
            <person name="Wu M."/>
            <person name="Ren Q."/>
            <person name="Durkin A.S."/>
            <person name="Daugherty S.C."/>
            <person name="Brinkac L.M."/>
            <person name="Dodson R.J."/>
            <person name="Madupu R."/>
            <person name="Sullivan S.A."/>
            <person name="Kolonay J.F."/>
            <person name="Haft D.H."/>
            <person name="Nelson W.C."/>
            <person name="Tallon L.J."/>
            <person name="Jones K.M."/>
            <person name="Ulrich L.E."/>
            <person name="Gonzalez J.M."/>
            <person name="Zhulin I.B."/>
            <person name="Robb F.T."/>
            <person name="Eisen J.A."/>
        </authorList>
    </citation>
    <scope>NUCLEOTIDE SEQUENCE [LARGE SCALE GENOMIC DNA]</scope>
    <source>
        <strain evidence="9">ATCC BAA-161 / DSM 6008 / Z-2901</strain>
    </source>
</reference>
<dbReference type="SUPFAM" id="SSF55785">
    <property type="entry name" value="PYP-like sensor domain (PAS domain)"/>
    <property type="match status" value="1"/>
</dbReference>